<feature type="transmembrane region" description="Helical" evidence="7">
    <location>
        <begin position="347"/>
        <end position="369"/>
    </location>
</feature>
<feature type="transmembrane region" description="Helical" evidence="7">
    <location>
        <begin position="74"/>
        <end position="93"/>
    </location>
</feature>
<dbReference type="EMBL" id="DXFH01000019">
    <property type="protein sequence ID" value="HIX35666.1"/>
    <property type="molecule type" value="Genomic_DNA"/>
</dbReference>
<evidence type="ECO:0000256" key="3">
    <source>
        <dbReference type="ARBA" id="ARBA00022475"/>
    </source>
</evidence>
<evidence type="ECO:0000256" key="1">
    <source>
        <dbReference type="ARBA" id="ARBA00004651"/>
    </source>
</evidence>
<feature type="transmembrane region" description="Helical" evidence="7">
    <location>
        <begin position="40"/>
        <end position="62"/>
    </location>
</feature>
<comment type="pathway">
    <text evidence="2">Cell wall biogenesis; lipoteichoic acid biosynthesis.</text>
</comment>
<gene>
    <name evidence="9" type="ORF">H9856_04635</name>
</gene>
<feature type="transmembrane region" description="Helical" evidence="7">
    <location>
        <begin position="169"/>
        <end position="190"/>
    </location>
</feature>
<protein>
    <submittedName>
        <fullName evidence="9">LTA synthase family protein</fullName>
    </submittedName>
</protein>
<comment type="caution">
    <text evidence="9">The sequence shown here is derived from an EMBL/GenBank/DDBJ whole genome shotgun (WGS) entry which is preliminary data.</text>
</comment>
<dbReference type="GO" id="GO:0005886">
    <property type="term" value="C:plasma membrane"/>
    <property type="evidence" value="ECO:0007669"/>
    <property type="project" value="UniProtKB-SubCell"/>
</dbReference>
<dbReference type="SUPFAM" id="SSF53649">
    <property type="entry name" value="Alkaline phosphatase-like"/>
    <property type="match status" value="1"/>
</dbReference>
<feature type="domain" description="Sulfatase N-terminal" evidence="8">
    <location>
        <begin position="593"/>
        <end position="880"/>
    </location>
</feature>
<feature type="transmembrane region" description="Helical" evidence="7">
    <location>
        <begin position="454"/>
        <end position="480"/>
    </location>
</feature>
<evidence type="ECO:0000256" key="2">
    <source>
        <dbReference type="ARBA" id="ARBA00004936"/>
    </source>
</evidence>
<feature type="transmembrane region" description="Helical" evidence="7">
    <location>
        <begin position="142"/>
        <end position="163"/>
    </location>
</feature>
<name>A0A9D1VIH6_9LACO</name>
<dbReference type="InterPro" id="IPR000917">
    <property type="entry name" value="Sulfatase_N"/>
</dbReference>
<dbReference type="Pfam" id="PF00884">
    <property type="entry name" value="Sulfatase"/>
    <property type="match status" value="1"/>
</dbReference>
<feature type="transmembrane region" description="Helical" evidence="7">
    <location>
        <begin position="389"/>
        <end position="408"/>
    </location>
</feature>
<evidence type="ECO:0000313" key="10">
    <source>
        <dbReference type="Proteomes" id="UP000824231"/>
    </source>
</evidence>
<reference evidence="9" key="2">
    <citation type="submission" date="2021-04" db="EMBL/GenBank/DDBJ databases">
        <authorList>
            <person name="Gilroy R."/>
        </authorList>
    </citation>
    <scope>NUCLEOTIDE SEQUENCE</scope>
    <source>
        <strain evidence="9">ChiSxjej3B15-572</strain>
    </source>
</reference>
<evidence type="ECO:0000256" key="5">
    <source>
        <dbReference type="ARBA" id="ARBA00022989"/>
    </source>
</evidence>
<feature type="transmembrane region" description="Helical" evidence="7">
    <location>
        <begin position="302"/>
        <end position="326"/>
    </location>
</feature>
<keyword evidence="3" id="KW-1003">Cell membrane</keyword>
<evidence type="ECO:0000256" key="6">
    <source>
        <dbReference type="ARBA" id="ARBA00023136"/>
    </source>
</evidence>
<evidence type="ECO:0000256" key="4">
    <source>
        <dbReference type="ARBA" id="ARBA00022692"/>
    </source>
</evidence>
<dbReference type="Gene3D" id="3.40.720.10">
    <property type="entry name" value="Alkaline Phosphatase, subunit A"/>
    <property type="match status" value="1"/>
</dbReference>
<feature type="transmembrane region" description="Helical" evidence="7">
    <location>
        <begin position="276"/>
        <end position="296"/>
    </location>
</feature>
<feature type="transmembrane region" description="Helical" evidence="7">
    <location>
        <begin position="415"/>
        <end position="434"/>
    </location>
</feature>
<evidence type="ECO:0000256" key="7">
    <source>
        <dbReference type="SAM" id="Phobius"/>
    </source>
</evidence>
<dbReference type="InterPro" id="IPR050448">
    <property type="entry name" value="OpgB/LTA_synthase_biosynth"/>
</dbReference>
<reference evidence="9" key="1">
    <citation type="journal article" date="2021" name="PeerJ">
        <title>Extensive microbial diversity within the chicken gut microbiome revealed by metagenomics and culture.</title>
        <authorList>
            <person name="Gilroy R."/>
            <person name="Ravi A."/>
            <person name="Getino M."/>
            <person name="Pursley I."/>
            <person name="Horton D.L."/>
            <person name="Alikhan N.F."/>
            <person name="Baker D."/>
            <person name="Gharbi K."/>
            <person name="Hall N."/>
            <person name="Watson M."/>
            <person name="Adriaenssens E.M."/>
            <person name="Foster-Nyarko E."/>
            <person name="Jarju S."/>
            <person name="Secka A."/>
            <person name="Antonio M."/>
            <person name="Oren A."/>
            <person name="Chaudhuri R.R."/>
            <person name="La Ragione R."/>
            <person name="Hildebrand F."/>
            <person name="Pallen M.J."/>
        </authorList>
    </citation>
    <scope>NUCLEOTIDE SEQUENCE</scope>
    <source>
        <strain evidence="9">ChiSxjej3B15-572</strain>
    </source>
</reference>
<sequence length="973" mass="111688">MSFLSKYVNIWHWFLVIMTIIIFIASASQQLTTFSIGSPVFVGLWIIKVVVASLALLVPLAIGARQRPFQHNGWNVACLWIIGFLSLICSRFASQPVTVRLVGTLKSPELYVVQNVFIAWFMSTLLWLLHDQLQTILHHWSVKQRGPVIIAILGLLCFCRWLFHYDLFGFSGATSGTWFLFLFSLGDLLVNWQPKRHWRLSSIQLSLLCLVMWVASILASWLKMNVIQYDPHNDFTQNIHYLYAIPPYQPILLLTVLITFIWWNRVVIQKIDQQRLIRLILLLNLLAIPRTINSFLLPEWSWPTALIIGTISFLVIACLPKIIQLFGRDFHLSNKKNAWLDRSRRLIAYWPVLVTWILLWGITAFSFYFLWDDHKWTMVQWMITKRAPIIIVNVWIVFGLVTILMAICNRWWLSSGIVIISYLGWLVASILKIQTRDEPILPSDLSATTAPKELLGMVNPLVLMIAIIAIIIVLLAFIYLERHAHSFYMLPWSRIIVAVLACLYLGSFTLANHSQSLTFRYLQSINDTPYFYSQLRGARMNGTILQFANNVDVTAMKKPAGYSRSRMEKLEKKYQHEALQINHQRRHENVNSQDLVFVLSESYADPRLLPNLKITGGNPTRYYDQLAKHTTSGLMLSSGYGGGTANMEYQSLTGFSIANFSPTMPTPYSQLVPYQRHPFSINQLFNSSVGIHPFSANLYSRKTVFRKFGFQRFYHLDGGDHLTYTRHINKSPRISDDSAYKETTLHLKDTHGRFIQLSTMQNHMPYKPEYYQHVNYHVSAPWIKDPEEADTIAAYAEGLHYTDEALRSWIQQLDQLKQPVTVVWYGDHLPGIYSGLLMGRHGVKMHETNYFIYQNAAAKKADAGAAIMPHRIVSPNEFPALAFNVMNVKVSPYLALLTKEASDLPAMSLPTNGTARNNSAHQGGMTFVNERGKAVKLTKQQRQLLHDYQLVQYDLTAGHHYLQRASFLTKIAK</sequence>
<feature type="transmembrane region" description="Helical" evidence="7">
    <location>
        <begin position="7"/>
        <end position="28"/>
    </location>
</feature>
<feature type="transmembrane region" description="Helical" evidence="7">
    <location>
        <begin position="202"/>
        <end position="221"/>
    </location>
</feature>
<dbReference type="InterPro" id="IPR017850">
    <property type="entry name" value="Alkaline_phosphatase_core_sf"/>
</dbReference>
<comment type="subcellular location">
    <subcellularLocation>
        <location evidence="1">Cell membrane</location>
        <topology evidence="1">Multi-pass membrane protein</topology>
    </subcellularLocation>
</comment>
<organism evidence="9 10">
    <name type="scientific">Candidatus Limosilactobacillus merdigallinarum</name>
    <dbReference type="NCBI Taxonomy" id="2838652"/>
    <lineage>
        <taxon>Bacteria</taxon>
        <taxon>Bacillati</taxon>
        <taxon>Bacillota</taxon>
        <taxon>Bacilli</taxon>
        <taxon>Lactobacillales</taxon>
        <taxon>Lactobacillaceae</taxon>
        <taxon>Limosilactobacillus</taxon>
    </lineage>
</organism>
<accession>A0A9D1VIH6</accession>
<dbReference type="PANTHER" id="PTHR47371">
    <property type="entry name" value="LIPOTEICHOIC ACID SYNTHASE"/>
    <property type="match status" value="1"/>
</dbReference>
<keyword evidence="6 7" id="KW-0472">Membrane</keyword>
<evidence type="ECO:0000313" key="9">
    <source>
        <dbReference type="EMBL" id="HIX35666.1"/>
    </source>
</evidence>
<dbReference type="Proteomes" id="UP000824231">
    <property type="component" value="Unassembled WGS sequence"/>
</dbReference>
<feature type="transmembrane region" description="Helical" evidence="7">
    <location>
        <begin position="492"/>
        <end position="511"/>
    </location>
</feature>
<proteinExistence type="predicted"/>
<feature type="transmembrane region" description="Helical" evidence="7">
    <location>
        <begin position="241"/>
        <end position="264"/>
    </location>
</feature>
<keyword evidence="4 7" id="KW-0812">Transmembrane</keyword>
<dbReference type="AlphaFoldDB" id="A0A9D1VIH6"/>
<dbReference type="PANTHER" id="PTHR47371:SF3">
    <property type="entry name" value="PHOSPHOGLYCEROL TRANSFERASE I"/>
    <property type="match status" value="1"/>
</dbReference>
<keyword evidence="5 7" id="KW-1133">Transmembrane helix</keyword>
<evidence type="ECO:0000259" key="8">
    <source>
        <dbReference type="Pfam" id="PF00884"/>
    </source>
</evidence>
<feature type="transmembrane region" description="Helical" evidence="7">
    <location>
        <begin position="113"/>
        <end position="130"/>
    </location>
</feature>
<dbReference type="CDD" id="cd16015">
    <property type="entry name" value="LTA_synthase"/>
    <property type="match status" value="1"/>
</dbReference>